<keyword evidence="10" id="KW-1185">Reference proteome</keyword>
<dbReference type="OrthoDB" id="2269373at2759"/>
<dbReference type="Gene3D" id="4.10.240.10">
    <property type="entry name" value="Zn(2)-C6 fungal-type DNA-binding domain"/>
    <property type="match status" value="1"/>
</dbReference>
<dbReference type="GO" id="GO:0000978">
    <property type="term" value="F:RNA polymerase II cis-regulatory region sequence-specific DNA binding"/>
    <property type="evidence" value="ECO:0007669"/>
    <property type="project" value="TreeGrafter"/>
</dbReference>
<evidence type="ECO:0000313" key="10">
    <source>
        <dbReference type="Proteomes" id="UP000217199"/>
    </source>
</evidence>
<dbReference type="SMART" id="SM00066">
    <property type="entry name" value="GAL4"/>
    <property type="match status" value="1"/>
</dbReference>
<dbReference type="InterPro" id="IPR001138">
    <property type="entry name" value="Zn2Cys6_DnaBD"/>
</dbReference>
<feature type="compositionally biased region" description="Polar residues" evidence="7">
    <location>
        <begin position="205"/>
        <end position="216"/>
    </location>
</feature>
<evidence type="ECO:0000256" key="4">
    <source>
        <dbReference type="ARBA" id="ARBA00023125"/>
    </source>
</evidence>
<keyword evidence="2" id="KW-0862">Zinc</keyword>
<dbReference type="EMBL" id="NBII01000004">
    <property type="protein sequence ID" value="PAV19255.1"/>
    <property type="molecule type" value="Genomic_DNA"/>
</dbReference>
<evidence type="ECO:0000313" key="9">
    <source>
        <dbReference type="EMBL" id="PAV19255.1"/>
    </source>
</evidence>
<dbReference type="PROSITE" id="PS00463">
    <property type="entry name" value="ZN2_CY6_FUNGAL_1"/>
    <property type="match status" value="1"/>
</dbReference>
<feature type="compositionally biased region" description="Polar residues" evidence="7">
    <location>
        <begin position="226"/>
        <end position="244"/>
    </location>
</feature>
<sequence>MALEFWRNKKDKGLRYKSERIQSDCRGDSRCIKPPSTTLICIGICPTSSSTLSRALLRYSVYQMISHLSRRKNLLLGFYSFYIRRLITWRWRITENDPQEPIDHRKRRRNRTTQSCLNCHGSKRMCDRKRPACSRCVKLGLSGTCVYEVDDVSQRTADKDEVAHLKNRIAELEGFIREFKRKPHPRWTSELRKQRQSSPSSPQSETGMESDTSDLQNLPGLDISEPCTSMNSPNSDNVPSTPSGQHICPTFLSGQQNPISADFLEAASNQHQYIGQSSISEMGADFDHIFGFDDSPLAGKEEDRTLARVFSQVLQSEMRTPSSCKCMKGSSAYSVILDSSSSHNTCSYLNRLQDLNSSISSVVESISSSLSSSPPLYSTETAGSFSLLASGSDQDSPLQRVIAARRAAALQKLQQEHLPAENSSSSSVPRVPLSWENNDSSGLGAEAPDLDQFMSWEPTSIVNWPTPFSL</sequence>
<feature type="domain" description="Zn(2)-C6 fungal-type" evidence="8">
    <location>
        <begin position="115"/>
        <end position="147"/>
    </location>
</feature>
<reference evidence="9 10" key="1">
    <citation type="journal article" date="2017" name="Mol. Ecol.">
        <title>Comparative and population genomic landscape of Phellinus noxius: A hypervariable fungus causing root rot in trees.</title>
        <authorList>
            <person name="Chung C.L."/>
            <person name="Lee T.J."/>
            <person name="Akiba M."/>
            <person name="Lee H.H."/>
            <person name="Kuo T.H."/>
            <person name="Liu D."/>
            <person name="Ke H.M."/>
            <person name="Yokoi T."/>
            <person name="Roa M.B."/>
            <person name="Lu M.J."/>
            <person name="Chang Y.Y."/>
            <person name="Ann P.J."/>
            <person name="Tsai J.N."/>
            <person name="Chen C.Y."/>
            <person name="Tzean S.S."/>
            <person name="Ota Y."/>
            <person name="Hattori T."/>
            <person name="Sahashi N."/>
            <person name="Liou R.F."/>
            <person name="Kikuchi T."/>
            <person name="Tsai I.J."/>
        </authorList>
    </citation>
    <scope>NUCLEOTIDE SEQUENCE [LARGE SCALE GENOMIC DNA]</scope>
    <source>
        <strain evidence="9 10">FFPRI411160</strain>
    </source>
</reference>
<keyword evidence="4" id="KW-0238">DNA-binding</keyword>
<evidence type="ECO:0000259" key="8">
    <source>
        <dbReference type="PROSITE" id="PS50048"/>
    </source>
</evidence>
<protein>
    <recommendedName>
        <fullName evidence="8">Zn(2)-C6 fungal-type domain-containing protein</fullName>
    </recommendedName>
</protein>
<evidence type="ECO:0000256" key="1">
    <source>
        <dbReference type="ARBA" id="ARBA00022723"/>
    </source>
</evidence>
<dbReference type="SUPFAM" id="SSF57701">
    <property type="entry name" value="Zn2/Cys6 DNA-binding domain"/>
    <property type="match status" value="1"/>
</dbReference>
<keyword evidence="1" id="KW-0479">Metal-binding</keyword>
<feature type="region of interest" description="Disordered" evidence="7">
    <location>
        <begin position="413"/>
        <end position="449"/>
    </location>
</feature>
<evidence type="ECO:0000256" key="6">
    <source>
        <dbReference type="ARBA" id="ARBA00023242"/>
    </source>
</evidence>
<feature type="region of interest" description="Disordered" evidence="7">
    <location>
        <begin position="186"/>
        <end position="246"/>
    </location>
</feature>
<dbReference type="PANTHER" id="PTHR31944:SF131">
    <property type="entry name" value="HEME-RESPONSIVE ZINC FINGER TRANSCRIPTION FACTOR HAP1"/>
    <property type="match status" value="1"/>
</dbReference>
<evidence type="ECO:0000256" key="7">
    <source>
        <dbReference type="SAM" id="MobiDB-lite"/>
    </source>
</evidence>
<dbReference type="GO" id="GO:0005634">
    <property type="term" value="C:nucleus"/>
    <property type="evidence" value="ECO:0007669"/>
    <property type="project" value="TreeGrafter"/>
</dbReference>
<comment type="caution">
    <text evidence="9">The sequence shown here is derived from an EMBL/GenBank/DDBJ whole genome shotgun (WGS) entry which is preliminary data.</text>
</comment>
<evidence type="ECO:0000256" key="3">
    <source>
        <dbReference type="ARBA" id="ARBA00023015"/>
    </source>
</evidence>
<accession>A0A286UIH3</accession>
<dbReference type="PANTHER" id="PTHR31944">
    <property type="entry name" value="HEME-RESPONSIVE ZINC FINGER TRANSCRIPTION FACTOR HAP1"/>
    <property type="match status" value="1"/>
</dbReference>
<organism evidence="9 10">
    <name type="scientific">Pyrrhoderma noxium</name>
    <dbReference type="NCBI Taxonomy" id="2282107"/>
    <lineage>
        <taxon>Eukaryota</taxon>
        <taxon>Fungi</taxon>
        <taxon>Dikarya</taxon>
        <taxon>Basidiomycota</taxon>
        <taxon>Agaricomycotina</taxon>
        <taxon>Agaricomycetes</taxon>
        <taxon>Hymenochaetales</taxon>
        <taxon>Hymenochaetaceae</taxon>
        <taxon>Pyrrhoderma</taxon>
    </lineage>
</organism>
<dbReference type="PROSITE" id="PS50048">
    <property type="entry name" value="ZN2_CY6_FUNGAL_2"/>
    <property type="match status" value="1"/>
</dbReference>
<dbReference type="Proteomes" id="UP000217199">
    <property type="component" value="Unassembled WGS sequence"/>
</dbReference>
<dbReference type="GO" id="GO:0001228">
    <property type="term" value="F:DNA-binding transcription activator activity, RNA polymerase II-specific"/>
    <property type="evidence" value="ECO:0007669"/>
    <property type="project" value="TreeGrafter"/>
</dbReference>
<dbReference type="Pfam" id="PF00172">
    <property type="entry name" value="Zn_clus"/>
    <property type="match status" value="1"/>
</dbReference>
<dbReference type="CDD" id="cd00067">
    <property type="entry name" value="GAL4"/>
    <property type="match status" value="1"/>
</dbReference>
<dbReference type="GO" id="GO:0008270">
    <property type="term" value="F:zinc ion binding"/>
    <property type="evidence" value="ECO:0007669"/>
    <property type="project" value="InterPro"/>
</dbReference>
<evidence type="ECO:0000256" key="5">
    <source>
        <dbReference type="ARBA" id="ARBA00023163"/>
    </source>
</evidence>
<dbReference type="InterPro" id="IPR036864">
    <property type="entry name" value="Zn2-C6_fun-type_DNA-bd_sf"/>
</dbReference>
<dbReference type="InParanoid" id="A0A286UIH3"/>
<dbReference type="STRING" id="2282107.A0A286UIH3"/>
<dbReference type="AlphaFoldDB" id="A0A286UIH3"/>
<proteinExistence type="predicted"/>
<name>A0A286UIH3_9AGAM</name>
<evidence type="ECO:0000256" key="2">
    <source>
        <dbReference type="ARBA" id="ARBA00022833"/>
    </source>
</evidence>
<keyword evidence="5" id="KW-0804">Transcription</keyword>
<gene>
    <name evidence="9" type="ORF">PNOK_0418800</name>
</gene>
<keyword evidence="3" id="KW-0805">Transcription regulation</keyword>
<keyword evidence="6" id="KW-0539">Nucleus</keyword>
<dbReference type="InterPro" id="IPR051430">
    <property type="entry name" value="Fungal_TF_Env_Response"/>
</dbReference>